<gene>
    <name evidence="3" type="ORF">METZ01_LOCUS367976</name>
</gene>
<dbReference type="Pfam" id="PF00202">
    <property type="entry name" value="Aminotran_3"/>
    <property type="match status" value="1"/>
</dbReference>
<name>A0A382SZX9_9ZZZZ</name>
<dbReference type="EMBL" id="UINC01132669">
    <property type="protein sequence ID" value="SVD15122.1"/>
    <property type="molecule type" value="Genomic_DNA"/>
</dbReference>
<dbReference type="Gene3D" id="3.40.640.10">
    <property type="entry name" value="Type I PLP-dependent aspartate aminotransferase-like (Major domain)"/>
    <property type="match status" value="1"/>
</dbReference>
<dbReference type="SUPFAM" id="SSF53383">
    <property type="entry name" value="PLP-dependent transferases"/>
    <property type="match status" value="1"/>
</dbReference>
<dbReference type="PANTHER" id="PTHR43094:SF1">
    <property type="entry name" value="AMINOTRANSFERASE CLASS-III"/>
    <property type="match status" value="1"/>
</dbReference>
<dbReference type="InterPro" id="IPR005814">
    <property type="entry name" value="Aminotrans_3"/>
</dbReference>
<feature type="non-terminal residue" evidence="3">
    <location>
        <position position="301"/>
    </location>
</feature>
<comment type="similarity">
    <text evidence="1">Belongs to the class-III pyridoxal-phosphate-dependent aminotransferase family.</text>
</comment>
<evidence type="ECO:0000256" key="2">
    <source>
        <dbReference type="ARBA" id="ARBA00022898"/>
    </source>
</evidence>
<evidence type="ECO:0008006" key="4">
    <source>
        <dbReference type="Google" id="ProtNLM"/>
    </source>
</evidence>
<reference evidence="3" key="1">
    <citation type="submission" date="2018-05" db="EMBL/GenBank/DDBJ databases">
        <authorList>
            <person name="Lanie J.A."/>
            <person name="Ng W.-L."/>
            <person name="Kazmierczak K.M."/>
            <person name="Andrzejewski T.M."/>
            <person name="Davidsen T.M."/>
            <person name="Wayne K.J."/>
            <person name="Tettelin H."/>
            <person name="Glass J.I."/>
            <person name="Rusch D."/>
            <person name="Podicherti R."/>
            <person name="Tsui H.-C.T."/>
            <person name="Winkler M.E."/>
        </authorList>
    </citation>
    <scope>NUCLEOTIDE SEQUENCE</scope>
</reference>
<dbReference type="GO" id="GO:0030170">
    <property type="term" value="F:pyridoxal phosphate binding"/>
    <property type="evidence" value="ECO:0007669"/>
    <property type="project" value="InterPro"/>
</dbReference>
<dbReference type="InterPro" id="IPR015421">
    <property type="entry name" value="PyrdxlP-dep_Trfase_major"/>
</dbReference>
<protein>
    <recommendedName>
        <fullName evidence="4">Aspartate aminotransferase family protein</fullName>
    </recommendedName>
</protein>
<dbReference type="Gene3D" id="3.90.1150.10">
    <property type="entry name" value="Aspartate Aminotransferase, domain 1"/>
    <property type="match status" value="1"/>
</dbReference>
<evidence type="ECO:0000256" key="1">
    <source>
        <dbReference type="ARBA" id="ARBA00008954"/>
    </source>
</evidence>
<dbReference type="InterPro" id="IPR015424">
    <property type="entry name" value="PyrdxlP-dep_Trfase"/>
</dbReference>
<accession>A0A382SZX9</accession>
<dbReference type="GO" id="GO:0008483">
    <property type="term" value="F:transaminase activity"/>
    <property type="evidence" value="ECO:0007669"/>
    <property type="project" value="InterPro"/>
</dbReference>
<dbReference type="PANTHER" id="PTHR43094">
    <property type="entry name" value="AMINOTRANSFERASE"/>
    <property type="match status" value="1"/>
</dbReference>
<dbReference type="AlphaFoldDB" id="A0A382SZX9"/>
<proteinExistence type="inferred from homology"/>
<evidence type="ECO:0000313" key="3">
    <source>
        <dbReference type="EMBL" id="SVD15122.1"/>
    </source>
</evidence>
<organism evidence="3">
    <name type="scientific">marine metagenome</name>
    <dbReference type="NCBI Taxonomy" id="408172"/>
    <lineage>
        <taxon>unclassified sequences</taxon>
        <taxon>metagenomes</taxon>
        <taxon>ecological metagenomes</taxon>
    </lineage>
</organism>
<sequence>MGAQGWRRVSPRSFSPIIPSRLGGLQSRCEYSLRQPGDTFVGNTRIKTKAHEGFLWSNTMTADKGNLFHRNLQQGYPVIIRGEGIYLYDQEGRRYIDGNAGAGNVTLGHGRKRIAKAMAEQAETLAYCFSAFFTNQPALDLAPRIAALAPGDLNSCYFVSGGSEAIETAFKLARQCHLQKGNSQKHKVISRWRGYHGATLGAMAASGLPAQRNPFAPLLPDFPHIAACHPYRCALAGCEGVCNLMCARQLEETILQEGPETVSAFVAEPVVMAGAAVAVPPDGYFAEIREICDRYEVLFIA</sequence>
<dbReference type="InterPro" id="IPR015422">
    <property type="entry name" value="PyrdxlP-dep_Trfase_small"/>
</dbReference>
<keyword evidence="2" id="KW-0663">Pyridoxal phosphate</keyword>